<dbReference type="OrthoDB" id="5405319at2"/>
<comment type="caution">
    <text evidence="1">The sequence shown here is derived from an EMBL/GenBank/DDBJ whole genome shotgun (WGS) entry which is preliminary data.</text>
</comment>
<dbReference type="Gene3D" id="1.10.510.10">
    <property type="entry name" value="Transferase(Phosphotransferase) domain 1"/>
    <property type="match status" value="1"/>
</dbReference>
<keyword evidence="1" id="KW-0808">Transferase</keyword>
<dbReference type="InterPro" id="IPR027023">
    <property type="entry name" value="Put_LipoPS_kinase_InaA"/>
</dbReference>
<dbReference type="AlphaFoldDB" id="A0A558HWQ5"/>
<proteinExistence type="predicted"/>
<dbReference type="RefSeq" id="WP_024951695.1">
    <property type="nucleotide sequence ID" value="NZ_CAWOWR010000001.1"/>
</dbReference>
<gene>
    <name evidence="1" type="ORF">FQP86_00270</name>
</gene>
<name>A0A558HWQ5_9GAMM</name>
<evidence type="ECO:0000313" key="2">
    <source>
        <dbReference type="Proteomes" id="UP000319941"/>
    </source>
</evidence>
<evidence type="ECO:0000313" key="1">
    <source>
        <dbReference type="EMBL" id="TVU73556.1"/>
    </source>
</evidence>
<protein>
    <submittedName>
        <fullName evidence="1">Lipopolysaccharide kinase</fullName>
    </submittedName>
</protein>
<dbReference type="Pfam" id="PF06293">
    <property type="entry name" value="Kdo"/>
    <property type="match status" value="1"/>
</dbReference>
<keyword evidence="1" id="KW-0418">Kinase</keyword>
<accession>A0A558HWQ5</accession>
<dbReference type="Proteomes" id="UP000319941">
    <property type="component" value="Unassembled WGS sequence"/>
</dbReference>
<reference evidence="1 2" key="1">
    <citation type="submission" date="2019-07" db="EMBL/GenBank/DDBJ databases">
        <title>Diversity of Bacteria from Kongsfjorden, Arctic.</title>
        <authorList>
            <person name="Yu Y."/>
        </authorList>
    </citation>
    <scope>NUCLEOTIDE SEQUENCE [LARGE SCALE GENOMIC DNA]</scope>
    <source>
        <strain evidence="1 2">SM1923</strain>
    </source>
</reference>
<dbReference type="PIRSF" id="PIRSF026326">
    <property type="entry name" value="InaA"/>
    <property type="match status" value="1"/>
</dbReference>
<organism evidence="1 2">
    <name type="scientific">Cobetia crustatorum</name>
    <dbReference type="NCBI Taxonomy" id="553385"/>
    <lineage>
        <taxon>Bacteria</taxon>
        <taxon>Pseudomonadati</taxon>
        <taxon>Pseudomonadota</taxon>
        <taxon>Gammaproteobacteria</taxon>
        <taxon>Oceanospirillales</taxon>
        <taxon>Halomonadaceae</taxon>
        <taxon>Cobetia</taxon>
    </lineage>
</organism>
<sequence>MTQLPALSPSANAPRGHADYCEPALAKLLVHHELNSFERLWQVAAEDVDIPNRERGGVSTVSLLTLKDEDGQTHRLYLKRQTNHLARSIVRPWGEPTFSREWRAIRRYHSLGIPAVEAGWYGERKQGKHWRAILITFDLTGRDDLDTWHARWPELDSARRKQIITASARLVRQIHQAGMMHGCLFPKHLFLNRLETSSDANQQMDAVIIDLEKTRRFVLRRHECLRDLYVLWRRLTHWQQDDWRQFLAIYCDTAPQSTEISRWLNQLELRSQRKRH</sequence>
<keyword evidence="2" id="KW-1185">Reference proteome</keyword>
<dbReference type="InterPro" id="IPR011009">
    <property type="entry name" value="Kinase-like_dom_sf"/>
</dbReference>
<dbReference type="EMBL" id="VNFH01000001">
    <property type="protein sequence ID" value="TVU73556.1"/>
    <property type="molecule type" value="Genomic_DNA"/>
</dbReference>
<dbReference type="GO" id="GO:0016301">
    <property type="term" value="F:kinase activity"/>
    <property type="evidence" value="ECO:0007669"/>
    <property type="project" value="UniProtKB-KW"/>
</dbReference>
<dbReference type="SUPFAM" id="SSF56112">
    <property type="entry name" value="Protein kinase-like (PK-like)"/>
    <property type="match status" value="1"/>
</dbReference>
<dbReference type="STRING" id="553385.GCA_000591415_01520"/>